<feature type="non-terminal residue" evidence="2">
    <location>
        <position position="1"/>
    </location>
</feature>
<evidence type="ECO:0000256" key="1">
    <source>
        <dbReference type="SAM" id="Phobius"/>
    </source>
</evidence>
<evidence type="ECO:0000313" key="2">
    <source>
        <dbReference type="EMBL" id="KAG2220417.1"/>
    </source>
</evidence>
<organism evidence="2 3">
    <name type="scientific">Circinella minor</name>
    <dbReference type="NCBI Taxonomy" id="1195481"/>
    <lineage>
        <taxon>Eukaryota</taxon>
        <taxon>Fungi</taxon>
        <taxon>Fungi incertae sedis</taxon>
        <taxon>Mucoromycota</taxon>
        <taxon>Mucoromycotina</taxon>
        <taxon>Mucoromycetes</taxon>
        <taxon>Mucorales</taxon>
        <taxon>Lichtheimiaceae</taxon>
        <taxon>Circinella</taxon>
    </lineage>
</organism>
<dbReference type="AlphaFoldDB" id="A0A8H7VIR6"/>
<dbReference type="EMBL" id="JAEPRB010000141">
    <property type="protein sequence ID" value="KAG2220417.1"/>
    <property type="molecule type" value="Genomic_DNA"/>
</dbReference>
<feature type="transmembrane region" description="Helical" evidence="1">
    <location>
        <begin position="62"/>
        <end position="81"/>
    </location>
</feature>
<keyword evidence="1" id="KW-0812">Transmembrane</keyword>
<feature type="transmembrane region" description="Helical" evidence="1">
    <location>
        <begin position="87"/>
        <end position="105"/>
    </location>
</feature>
<keyword evidence="3" id="KW-1185">Reference proteome</keyword>
<evidence type="ECO:0000313" key="3">
    <source>
        <dbReference type="Proteomes" id="UP000646827"/>
    </source>
</evidence>
<dbReference type="Proteomes" id="UP000646827">
    <property type="component" value="Unassembled WGS sequence"/>
</dbReference>
<keyword evidence="1" id="KW-1133">Transmembrane helix</keyword>
<dbReference type="OrthoDB" id="2431604at2759"/>
<reference evidence="2 3" key="1">
    <citation type="submission" date="2020-12" db="EMBL/GenBank/DDBJ databases">
        <title>Metabolic potential, ecology and presence of endohyphal bacteria is reflected in genomic diversity of Mucoromycotina.</title>
        <authorList>
            <person name="Muszewska A."/>
            <person name="Okrasinska A."/>
            <person name="Steczkiewicz K."/>
            <person name="Drgas O."/>
            <person name="Orlowska M."/>
            <person name="Perlinska-Lenart U."/>
            <person name="Aleksandrzak-Piekarczyk T."/>
            <person name="Szatraj K."/>
            <person name="Zielenkiewicz U."/>
            <person name="Pilsyk S."/>
            <person name="Malc E."/>
            <person name="Mieczkowski P."/>
            <person name="Kruszewska J.S."/>
            <person name="Biernat P."/>
            <person name="Pawlowska J."/>
        </authorList>
    </citation>
    <scope>NUCLEOTIDE SEQUENCE [LARGE SCALE GENOMIC DNA]</scope>
    <source>
        <strain evidence="2 3">CBS 142.35</strain>
    </source>
</reference>
<protein>
    <submittedName>
        <fullName evidence="2">Uncharacterized protein</fullName>
    </submittedName>
</protein>
<accession>A0A8H7VIR6</accession>
<name>A0A8H7VIR6_9FUNG</name>
<proteinExistence type="predicted"/>
<comment type="caution">
    <text evidence="2">The sequence shown here is derived from an EMBL/GenBank/DDBJ whole genome shotgun (WGS) entry which is preliminary data.</text>
</comment>
<gene>
    <name evidence="2" type="ORF">INT45_000642</name>
</gene>
<keyword evidence="1" id="KW-0472">Membrane</keyword>
<sequence length="244" mass="27935">MMVLGAFALVNPRWRPSNIVYKEYEDYVQLTQFLPKDIFEARMKTITWLVLREFPHVCLDSHLFVLALALVIAAAVFAIAARALSIAMWYPLCILIIPAMIAYWTTRRRGLYFIKISQFHDKLEECLKSLTIMDAAYQIRWSYRRLELTDSGESLGLKSALDNHAVTLVIEITQMRSSNCIEPCTSRNYNGERQQRVADVLLPTYESIEQDIVLDIGPPAMEEVIITSPPPVYTSSSRQQELSP</sequence>